<dbReference type="InterPro" id="IPR029044">
    <property type="entry name" value="Nucleotide-diphossugar_trans"/>
</dbReference>
<dbReference type="AlphaFoldDB" id="A0A127VJ87"/>
<dbReference type="PATRIC" id="fig|188932.3.peg.4582"/>
<dbReference type="Gene3D" id="3.90.550.10">
    <property type="entry name" value="Spore Coat Polysaccharide Biosynthesis Protein SpsA, Chain A"/>
    <property type="match status" value="1"/>
</dbReference>
<name>A0A127VJ87_9SPHI</name>
<dbReference type="Pfam" id="PF00535">
    <property type="entry name" value="Glycos_transf_2"/>
    <property type="match status" value="1"/>
</dbReference>
<evidence type="ECO:0000313" key="3">
    <source>
        <dbReference type="Proteomes" id="UP000071561"/>
    </source>
</evidence>
<dbReference type="Proteomes" id="UP000071561">
    <property type="component" value="Chromosome"/>
</dbReference>
<dbReference type="EMBL" id="CP014504">
    <property type="protein sequence ID" value="AMQ01261.1"/>
    <property type="molecule type" value="Genomic_DNA"/>
</dbReference>
<dbReference type="GO" id="GO:0016758">
    <property type="term" value="F:hexosyltransferase activity"/>
    <property type="evidence" value="ECO:0007669"/>
    <property type="project" value="UniProtKB-ARBA"/>
</dbReference>
<evidence type="ECO:0000313" key="2">
    <source>
        <dbReference type="EMBL" id="AMQ01261.1"/>
    </source>
</evidence>
<proteinExistence type="predicted"/>
<keyword evidence="3" id="KW-1185">Reference proteome</keyword>
<dbReference type="SUPFAM" id="SSF53448">
    <property type="entry name" value="Nucleotide-diphospho-sugar transferases"/>
    <property type="match status" value="1"/>
</dbReference>
<keyword evidence="2" id="KW-0808">Transferase</keyword>
<protein>
    <submittedName>
        <fullName evidence="2">Glycosyl transferase family 2</fullName>
    </submittedName>
</protein>
<sequence length="233" mass="26864">METLQRCIESVTNQTYGNLEYIIIDGSSTDGTLKIIQNNQKYIHVFNSEHDNGIYDAMNKGINLATGDIIGTLNADDYFANNDVLEKIAQAFNTDHREMLYANLNYVNKHGTVVRKWRSGKYKATKFNWGWMPPHPTFYVKKDFFDKYGLYDLSYGTAADYELMLRFMYLKAVNVFFLDEVIVNMTIGGVSNRNFRNRISAWAGDFKAMKSCQLPIPLLGVIFKPIRKILQFI</sequence>
<dbReference type="PANTHER" id="PTHR22916">
    <property type="entry name" value="GLYCOSYLTRANSFERASE"/>
    <property type="match status" value="1"/>
</dbReference>
<dbReference type="KEGG" id="pcm:AY601_4420"/>
<dbReference type="CDD" id="cd06433">
    <property type="entry name" value="GT_2_WfgS_like"/>
    <property type="match status" value="1"/>
</dbReference>
<accession>A0A127VJ87</accession>
<feature type="domain" description="Glycosyltransferase 2-like" evidence="1">
    <location>
        <begin position="2"/>
        <end position="128"/>
    </location>
</feature>
<gene>
    <name evidence="2" type="ORF">AY601_4420</name>
</gene>
<dbReference type="InterPro" id="IPR001173">
    <property type="entry name" value="Glyco_trans_2-like"/>
</dbReference>
<organism evidence="2 3">
    <name type="scientific">Pedobacter cryoconitis</name>
    <dbReference type="NCBI Taxonomy" id="188932"/>
    <lineage>
        <taxon>Bacteria</taxon>
        <taxon>Pseudomonadati</taxon>
        <taxon>Bacteroidota</taxon>
        <taxon>Sphingobacteriia</taxon>
        <taxon>Sphingobacteriales</taxon>
        <taxon>Sphingobacteriaceae</taxon>
        <taxon>Pedobacter</taxon>
    </lineage>
</organism>
<evidence type="ECO:0000259" key="1">
    <source>
        <dbReference type="Pfam" id="PF00535"/>
    </source>
</evidence>
<dbReference type="PANTHER" id="PTHR22916:SF3">
    <property type="entry name" value="UDP-GLCNAC:BETAGAL BETA-1,3-N-ACETYLGLUCOSAMINYLTRANSFERASE-LIKE PROTEIN 1"/>
    <property type="match status" value="1"/>
</dbReference>
<reference evidence="2 3" key="1">
    <citation type="submission" date="2016-03" db="EMBL/GenBank/DDBJ databases">
        <title>Complete genome sequence of Pedobacter cryoconitis PAMC 27485.</title>
        <authorList>
            <person name="Lee J."/>
            <person name="Kim O.-S."/>
        </authorList>
    </citation>
    <scope>NUCLEOTIDE SEQUENCE [LARGE SCALE GENOMIC DNA]</scope>
    <source>
        <strain evidence="2 3">PAMC 27485</strain>
    </source>
</reference>